<evidence type="ECO:0000313" key="10">
    <source>
        <dbReference type="Proteomes" id="UP000284656"/>
    </source>
</evidence>
<sequence length="114" mass="12006">MTFPRRWLILTIISSALLLIVIDMTVLYTALPTLTRALNASASEKLWIVNIYALIAAGLLLGMGPLSDRLGHKHLFIGGLGVFGLFSLIAAFSPSAAVLIGARGFLAVGAAITL</sequence>
<keyword evidence="4 7" id="KW-0812">Transmembrane</keyword>
<keyword evidence="6 7" id="KW-0472">Membrane</keyword>
<organism evidence="9 10">
    <name type="scientific">Pseudomonas poae</name>
    <dbReference type="NCBI Taxonomy" id="200451"/>
    <lineage>
        <taxon>Bacteria</taxon>
        <taxon>Pseudomonadati</taxon>
        <taxon>Pseudomonadota</taxon>
        <taxon>Gammaproteobacteria</taxon>
        <taxon>Pseudomonadales</taxon>
        <taxon>Pseudomonadaceae</taxon>
        <taxon>Pseudomonas</taxon>
    </lineage>
</organism>
<dbReference type="AlphaFoldDB" id="A0A423F3C2"/>
<feature type="domain" description="Major facilitator superfamily (MFS) profile" evidence="8">
    <location>
        <begin position="9"/>
        <end position="114"/>
    </location>
</feature>
<dbReference type="EMBL" id="MOAY01000045">
    <property type="protein sequence ID" value="ROM49064.1"/>
    <property type="molecule type" value="Genomic_DNA"/>
</dbReference>
<evidence type="ECO:0000256" key="5">
    <source>
        <dbReference type="ARBA" id="ARBA00022989"/>
    </source>
</evidence>
<dbReference type="Proteomes" id="UP000284656">
    <property type="component" value="Unassembled WGS sequence"/>
</dbReference>
<proteinExistence type="predicted"/>
<dbReference type="Pfam" id="PF07690">
    <property type="entry name" value="MFS_1"/>
    <property type="match status" value="1"/>
</dbReference>
<dbReference type="Gene3D" id="1.20.1720.10">
    <property type="entry name" value="Multidrug resistance protein D"/>
    <property type="match status" value="1"/>
</dbReference>
<dbReference type="InterPro" id="IPR020846">
    <property type="entry name" value="MFS_dom"/>
</dbReference>
<dbReference type="InterPro" id="IPR011701">
    <property type="entry name" value="MFS"/>
</dbReference>
<feature type="transmembrane region" description="Helical" evidence="7">
    <location>
        <begin position="75"/>
        <end position="100"/>
    </location>
</feature>
<dbReference type="SUPFAM" id="SSF103473">
    <property type="entry name" value="MFS general substrate transporter"/>
    <property type="match status" value="1"/>
</dbReference>
<keyword evidence="5 7" id="KW-1133">Transmembrane helix</keyword>
<comment type="subcellular location">
    <subcellularLocation>
        <location evidence="1">Cell membrane</location>
        <topology evidence="1">Multi-pass membrane protein</topology>
    </subcellularLocation>
</comment>
<dbReference type="PANTHER" id="PTHR42718:SF47">
    <property type="entry name" value="METHYL VIOLOGEN RESISTANCE PROTEIN SMVA"/>
    <property type="match status" value="1"/>
</dbReference>
<feature type="transmembrane region" description="Helical" evidence="7">
    <location>
        <begin position="7"/>
        <end position="31"/>
    </location>
</feature>
<protein>
    <recommendedName>
        <fullName evidence="8">Major facilitator superfamily (MFS) profile domain-containing protein</fullName>
    </recommendedName>
</protein>
<keyword evidence="3" id="KW-1003">Cell membrane</keyword>
<keyword evidence="2" id="KW-0813">Transport</keyword>
<feature type="transmembrane region" description="Helical" evidence="7">
    <location>
        <begin position="46"/>
        <end position="63"/>
    </location>
</feature>
<dbReference type="GO" id="GO:0022857">
    <property type="term" value="F:transmembrane transporter activity"/>
    <property type="evidence" value="ECO:0007669"/>
    <property type="project" value="InterPro"/>
</dbReference>
<evidence type="ECO:0000313" key="9">
    <source>
        <dbReference type="EMBL" id="ROM49064.1"/>
    </source>
</evidence>
<dbReference type="PANTHER" id="PTHR42718">
    <property type="entry name" value="MAJOR FACILITATOR SUPERFAMILY MULTIDRUG TRANSPORTER MFSC"/>
    <property type="match status" value="1"/>
</dbReference>
<comment type="caution">
    <text evidence="9">The sequence shown here is derived from an EMBL/GenBank/DDBJ whole genome shotgun (WGS) entry which is preliminary data.</text>
</comment>
<dbReference type="PROSITE" id="PS50850">
    <property type="entry name" value="MFS"/>
    <property type="match status" value="1"/>
</dbReference>
<dbReference type="GO" id="GO:0005886">
    <property type="term" value="C:plasma membrane"/>
    <property type="evidence" value="ECO:0007669"/>
    <property type="project" value="UniProtKB-SubCell"/>
</dbReference>
<dbReference type="InterPro" id="IPR036259">
    <property type="entry name" value="MFS_trans_sf"/>
</dbReference>
<evidence type="ECO:0000256" key="3">
    <source>
        <dbReference type="ARBA" id="ARBA00022475"/>
    </source>
</evidence>
<evidence type="ECO:0000256" key="1">
    <source>
        <dbReference type="ARBA" id="ARBA00004651"/>
    </source>
</evidence>
<gene>
    <name evidence="9" type="ORF">BK648_12800</name>
</gene>
<evidence type="ECO:0000256" key="7">
    <source>
        <dbReference type="SAM" id="Phobius"/>
    </source>
</evidence>
<evidence type="ECO:0000259" key="8">
    <source>
        <dbReference type="PROSITE" id="PS50850"/>
    </source>
</evidence>
<accession>A0A423F3C2</accession>
<evidence type="ECO:0000256" key="4">
    <source>
        <dbReference type="ARBA" id="ARBA00022692"/>
    </source>
</evidence>
<name>A0A423F3C2_9PSED</name>
<evidence type="ECO:0000256" key="2">
    <source>
        <dbReference type="ARBA" id="ARBA00022448"/>
    </source>
</evidence>
<reference evidence="9 10" key="1">
    <citation type="submission" date="2016-10" db="EMBL/GenBank/DDBJ databases">
        <title>Comparative genome analysis of multiple Pseudomonas spp. focuses on biocontrol and plant growth promoting traits.</title>
        <authorList>
            <person name="Tao X.-Y."/>
            <person name="Taylor C.G."/>
        </authorList>
    </citation>
    <scope>NUCLEOTIDE SEQUENCE [LARGE SCALE GENOMIC DNA]</scope>
    <source>
        <strain evidence="9 10">29G9</strain>
    </source>
</reference>
<evidence type="ECO:0000256" key="6">
    <source>
        <dbReference type="ARBA" id="ARBA00023136"/>
    </source>
</evidence>